<dbReference type="InterPro" id="IPR001647">
    <property type="entry name" value="HTH_TetR"/>
</dbReference>
<feature type="domain" description="HTH tetR-type" evidence="3">
    <location>
        <begin position="9"/>
        <end position="69"/>
    </location>
</feature>
<dbReference type="Pfam" id="PF00440">
    <property type="entry name" value="TetR_N"/>
    <property type="match status" value="1"/>
</dbReference>
<dbReference type="PANTHER" id="PTHR43479">
    <property type="entry name" value="ACREF/ENVCD OPERON REPRESSOR-RELATED"/>
    <property type="match status" value="1"/>
</dbReference>
<accession>A0A1S8TX16</accession>
<evidence type="ECO:0000313" key="5">
    <source>
        <dbReference type="Proteomes" id="UP000190890"/>
    </source>
</evidence>
<proteinExistence type="predicted"/>
<dbReference type="OrthoDB" id="9814200at2"/>
<dbReference type="InterPro" id="IPR050624">
    <property type="entry name" value="HTH-type_Tx_Regulator"/>
</dbReference>
<dbReference type="SUPFAM" id="SSF46689">
    <property type="entry name" value="Homeodomain-like"/>
    <property type="match status" value="1"/>
</dbReference>
<dbReference type="Gene3D" id="1.10.357.10">
    <property type="entry name" value="Tetracycline Repressor, domain 2"/>
    <property type="match status" value="1"/>
</dbReference>
<sequence>MSRTNKNFDNKRNELLELIWDIFISNGYENTTLAFIIHSLNISKGAFYHYFNSKEECANAAIEMKVKHWISQISKEDTKKIRADERLKKIILIGSRIAKDNSKQNEKMHSSSNIIFHQKLMVNIIKQFSPIYAEIICQGVEDGIFNVKYPFETAEMILTLSNFYLDVNLFEWDLEKMVSKVIAFEEILTCTLGMKENIFNFISRSFKLEDK</sequence>
<protein>
    <submittedName>
        <fullName evidence="4">Nucleoid occlusion factor SlmA</fullName>
    </submittedName>
</protein>
<dbReference type="InterPro" id="IPR009057">
    <property type="entry name" value="Homeodomain-like_sf"/>
</dbReference>
<evidence type="ECO:0000313" key="4">
    <source>
        <dbReference type="EMBL" id="OOM82296.1"/>
    </source>
</evidence>
<evidence type="ECO:0000256" key="1">
    <source>
        <dbReference type="ARBA" id="ARBA00023125"/>
    </source>
</evidence>
<dbReference type="AlphaFoldDB" id="A0A1S8TX16"/>
<reference evidence="4 5" key="1">
    <citation type="submission" date="2016-05" db="EMBL/GenBank/DDBJ databases">
        <title>Microbial solvent formation.</title>
        <authorList>
            <person name="Poehlein A."/>
            <person name="Montoya Solano J.D."/>
            <person name="Flitsch S."/>
            <person name="Krabben P."/>
            <person name="Duerre P."/>
            <person name="Daniel R."/>
        </authorList>
    </citation>
    <scope>NUCLEOTIDE SEQUENCE [LARGE SCALE GENOMIC DNA]</scope>
    <source>
        <strain evidence="4 5">DSM 2619</strain>
    </source>
</reference>
<evidence type="ECO:0000256" key="2">
    <source>
        <dbReference type="PROSITE-ProRule" id="PRU00335"/>
    </source>
</evidence>
<dbReference type="PROSITE" id="PS50977">
    <property type="entry name" value="HTH_TETR_2"/>
    <property type="match status" value="1"/>
</dbReference>
<dbReference type="STRING" id="29367.CLPUN_04350"/>
<keyword evidence="1 2" id="KW-0238">DNA-binding</keyword>
<keyword evidence="5" id="KW-1185">Reference proteome</keyword>
<dbReference type="Proteomes" id="UP000190890">
    <property type="component" value="Unassembled WGS sequence"/>
</dbReference>
<gene>
    <name evidence="4" type="primary">slmA</name>
    <name evidence="4" type="ORF">CLPUN_04350</name>
</gene>
<dbReference type="PANTHER" id="PTHR43479:SF11">
    <property type="entry name" value="ACREF_ENVCD OPERON REPRESSOR-RELATED"/>
    <property type="match status" value="1"/>
</dbReference>
<dbReference type="Pfam" id="PF21303">
    <property type="entry name" value="TetR_C_39"/>
    <property type="match status" value="1"/>
</dbReference>
<dbReference type="GO" id="GO:0003677">
    <property type="term" value="F:DNA binding"/>
    <property type="evidence" value="ECO:0007669"/>
    <property type="project" value="UniProtKB-UniRule"/>
</dbReference>
<dbReference type="RefSeq" id="WP_077845736.1">
    <property type="nucleotide sequence ID" value="NZ_LZZM01000022.1"/>
</dbReference>
<feature type="DNA-binding region" description="H-T-H motif" evidence="2">
    <location>
        <begin position="32"/>
        <end position="51"/>
    </location>
</feature>
<comment type="caution">
    <text evidence="4">The sequence shown here is derived from an EMBL/GenBank/DDBJ whole genome shotgun (WGS) entry which is preliminary data.</text>
</comment>
<name>A0A1S8TX16_9CLOT</name>
<organism evidence="4 5">
    <name type="scientific">Clostridium puniceum</name>
    <dbReference type="NCBI Taxonomy" id="29367"/>
    <lineage>
        <taxon>Bacteria</taxon>
        <taxon>Bacillati</taxon>
        <taxon>Bacillota</taxon>
        <taxon>Clostridia</taxon>
        <taxon>Eubacteriales</taxon>
        <taxon>Clostridiaceae</taxon>
        <taxon>Clostridium</taxon>
    </lineage>
</organism>
<dbReference type="EMBL" id="LZZM01000022">
    <property type="protein sequence ID" value="OOM82296.1"/>
    <property type="molecule type" value="Genomic_DNA"/>
</dbReference>
<dbReference type="InterPro" id="IPR049149">
    <property type="entry name" value="TetR/AcrR_C"/>
</dbReference>
<evidence type="ECO:0000259" key="3">
    <source>
        <dbReference type="PROSITE" id="PS50977"/>
    </source>
</evidence>